<evidence type="ECO:0000256" key="15">
    <source>
        <dbReference type="ARBA" id="ARBA00023172"/>
    </source>
</evidence>
<reference evidence="23 24" key="1">
    <citation type="submission" date="2020-09" db="EMBL/GenBank/DDBJ databases">
        <title>Genome sequences of Mycetohabitans spp.</title>
        <authorList>
            <person name="Carter M.E."/>
            <person name="Carpenter S.C.D."/>
            <person name="Bogdanove A.J."/>
        </authorList>
    </citation>
    <scope>NUCLEOTIDE SEQUENCE [LARGE SCALE GENOMIC DNA]</scope>
    <source>
        <strain evidence="23 24">B12</strain>
        <plasmid evidence="23 24">megaplasmid</plasmid>
    </source>
</reference>
<dbReference type="CDD" id="cd07971">
    <property type="entry name" value="OBF_DNA_ligase_LigD"/>
    <property type="match status" value="1"/>
</dbReference>
<feature type="compositionally biased region" description="Low complexity" evidence="21">
    <location>
        <begin position="573"/>
        <end position="583"/>
    </location>
</feature>
<dbReference type="NCBIfam" id="TIGR02777">
    <property type="entry name" value="LigD_PE_dom"/>
    <property type="match status" value="1"/>
</dbReference>
<evidence type="ECO:0000256" key="3">
    <source>
        <dbReference type="ARBA" id="ARBA00022598"/>
    </source>
</evidence>
<keyword evidence="11" id="KW-0269">Exonuclease</keyword>
<keyword evidence="24" id="KW-1185">Reference proteome</keyword>
<evidence type="ECO:0000256" key="12">
    <source>
        <dbReference type="ARBA" id="ARBA00022840"/>
    </source>
</evidence>
<dbReference type="InterPro" id="IPR012340">
    <property type="entry name" value="NA-bd_OB-fold"/>
</dbReference>
<evidence type="ECO:0000256" key="20">
    <source>
        <dbReference type="ARBA" id="ARBA00034003"/>
    </source>
</evidence>
<dbReference type="GO" id="GO:0016874">
    <property type="term" value="F:ligase activity"/>
    <property type="evidence" value="ECO:0007669"/>
    <property type="project" value="UniProtKB-KW"/>
</dbReference>
<dbReference type="NCBIfam" id="TIGR02776">
    <property type="entry name" value="NHEJ_ligase_prk"/>
    <property type="match status" value="1"/>
</dbReference>
<keyword evidence="9" id="KW-0227">DNA damage</keyword>
<dbReference type="EC" id="6.5.1.1" evidence="2"/>
<keyword evidence="5" id="KW-0548">Nucleotidyltransferase</keyword>
<dbReference type="PANTHER" id="PTHR42705:SF2">
    <property type="entry name" value="BIFUNCTIONAL NON-HOMOLOGOUS END JOINING PROTEIN LIGD"/>
    <property type="match status" value="1"/>
</dbReference>
<sequence length="895" mass="99507">MRKALDEYTRKRDFDTTPEPPMQTGKSPARRGRANHALQFCVQKHDATQLHYDFRLELDGTLKSWAVPKGPSLDPHVKRIAIHVEDHPLDYAAFEGHIPEGHYGAGDVIVWDRGVWVPDGDPAEAYRKGRLTFRLDGEKLAGRWHLVRTRLKGKQEQWLLIKSDDNDARSESEYDIVQALPDSVLSDRTLRPTTSARQLATRQAARKRQPETANDASAQAPLRKPVTTQNRRRSHWPALDGARAAPLPESLKPALATLVDAAPAGHWRYEIKFDGYRILARIDGDEVKLFTRNGNDWTSKMPRQAEALSRLGLDSAWLDGEVVVLDKAGLPNFQSLQNAFDARRSNGIVYYLFDVPYLNGMDLRNVPLEPRRATLTALLEHHEGDVLRLSRDFDESPESMLDSACEIQLEGVIGKQAGSLYASRRTTDWIKLKCKHRQEFVVVGYTEPRGSRQAFGALLLGLHDPDTGALRYAGKVGAGFSEATLQSVLGRLDPLRTRHAALDNPPSRREATGVHWTRPELLAEVAYAEMTREGIIRHAVFRGLRTDKPASNIGPEHAVPADAIAAAPARRGRARAGPPADAPPDARAETETVRGVRITHPQRIIDSASATTKRELAEYYTSIASRILPHLKSRPVALVRAPDGITGELFFQKDAGKLPIPHIHMLDKACAGQPVMTIDSAQALVGAAQMGAIELHTWNATTERLDQPDRFVLDLDPDPALPWKRMIEATQLTLAVLDELGLKSFLKTSGGKGIHLVVPLTPSQGWADVKGFTQALVQHMARQLPDRFSAVSGPRNRVGRIFIDYLRNGQGATTIAPYAVRARAQLPVSVPIRRDELTSLKSANQWTIANLHHRLAEQDTDPWHGYARVRQTITAQMRERIGMKEAIRLIRGAAQ</sequence>
<evidence type="ECO:0000256" key="5">
    <source>
        <dbReference type="ARBA" id="ARBA00022695"/>
    </source>
</evidence>
<dbReference type="InterPro" id="IPR014144">
    <property type="entry name" value="LigD_PE_domain"/>
</dbReference>
<evidence type="ECO:0000256" key="1">
    <source>
        <dbReference type="ARBA" id="ARBA00001936"/>
    </source>
</evidence>
<dbReference type="CDD" id="cd07906">
    <property type="entry name" value="Adenylation_DNA_ligase_LigD_LigC"/>
    <property type="match status" value="1"/>
</dbReference>
<comment type="catalytic activity">
    <reaction evidence="20">
        <text>ATP + (deoxyribonucleotide)n-3'-hydroxyl + 5'-phospho-(deoxyribonucleotide)m = (deoxyribonucleotide)n+m + AMP + diphosphate.</text>
        <dbReference type="EC" id="6.5.1.1"/>
    </reaction>
</comment>
<accession>A0ABZ2PZN6</accession>
<evidence type="ECO:0000313" key="23">
    <source>
        <dbReference type="EMBL" id="WXK37904.1"/>
    </source>
</evidence>
<keyword evidence="10" id="KW-0378">Hydrolase</keyword>
<feature type="region of interest" description="Disordered" evidence="21">
    <location>
        <begin position="187"/>
        <end position="242"/>
    </location>
</feature>
<evidence type="ECO:0000256" key="7">
    <source>
        <dbReference type="ARBA" id="ARBA00022723"/>
    </source>
</evidence>
<dbReference type="InterPro" id="IPR033651">
    <property type="entry name" value="PaeLigD_Pol-like"/>
</dbReference>
<evidence type="ECO:0000256" key="9">
    <source>
        <dbReference type="ARBA" id="ARBA00022763"/>
    </source>
</evidence>
<dbReference type="InterPro" id="IPR012310">
    <property type="entry name" value="DNA_ligase_ATP-dep_cent"/>
</dbReference>
<keyword evidence="16" id="KW-0234">DNA repair</keyword>
<dbReference type="InterPro" id="IPR014143">
    <property type="entry name" value="NHEJ_ligase_prk"/>
</dbReference>
<evidence type="ECO:0000256" key="10">
    <source>
        <dbReference type="ARBA" id="ARBA00022801"/>
    </source>
</evidence>
<evidence type="ECO:0000256" key="19">
    <source>
        <dbReference type="ARBA" id="ARBA00029943"/>
    </source>
</evidence>
<dbReference type="InterPro" id="IPR014145">
    <property type="entry name" value="LigD_pol_dom"/>
</dbReference>
<dbReference type="Pfam" id="PF13298">
    <property type="entry name" value="LigD_N"/>
    <property type="match status" value="1"/>
</dbReference>
<feature type="compositionally biased region" description="Polar residues" evidence="21">
    <location>
        <begin position="191"/>
        <end position="201"/>
    </location>
</feature>
<keyword evidence="6" id="KW-0540">Nuclease</keyword>
<geneLocation type="plasmid" evidence="23 24">
    <name>megaplasmid</name>
</geneLocation>
<dbReference type="PROSITE" id="PS50160">
    <property type="entry name" value="DNA_LIGASE_A3"/>
    <property type="match status" value="1"/>
</dbReference>
<dbReference type="SUPFAM" id="SSF56091">
    <property type="entry name" value="DNA ligase/mRNA capping enzyme, catalytic domain"/>
    <property type="match status" value="1"/>
</dbReference>
<keyword evidence="8" id="KW-0547">Nucleotide-binding</keyword>
<keyword evidence="17" id="KW-0464">Manganese</keyword>
<evidence type="ECO:0000259" key="22">
    <source>
        <dbReference type="PROSITE" id="PS50160"/>
    </source>
</evidence>
<evidence type="ECO:0000256" key="21">
    <source>
        <dbReference type="SAM" id="MobiDB-lite"/>
    </source>
</evidence>
<dbReference type="SUPFAM" id="SSF50249">
    <property type="entry name" value="Nucleic acid-binding proteins"/>
    <property type="match status" value="1"/>
</dbReference>
<dbReference type="NCBIfam" id="NF004628">
    <property type="entry name" value="PRK05972.1"/>
    <property type="match status" value="1"/>
</dbReference>
<dbReference type="InterPro" id="IPR014146">
    <property type="entry name" value="LigD_ligase_dom"/>
</dbReference>
<dbReference type="Gene3D" id="3.90.920.10">
    <property type="entry name" value="DNA primase, PRIM domain"/>
    <property type="match status" value="1"/>
</dbReference>
<dbReference type="Gene3D" id="3.30.1490.70">
    <property type="match status" value="1"/>
</dbReference>
<evidence type="ECO:0000313" key="24">
    <source>
        <dbReference type="Proteomes" id="UP001493153"/>
    </source>
</evidence>
<dbReference type="NCBIfam" id="TIGR02778">
    <property type="entry name" value="ligD_pol"/>
    <property type="match status" value="1"/>
</dbReference>
<dbReference type="InterPro" id="IPR052171">
    <property type="entry name" value="NHEJ_LigD"/>
</dbReference>
<evidence type="ECO:0000256" key="4">
    <source>
        <dbReference type="ARBA" id="ARBA00022679"/>
    </source>
</evidence>
<organism evidence="23 24">
    <name type="scientific">Mycetohabitans rhizoxinica</name>
    <dbReference type="NCBI Taxonomy" id="412963"/>
    <lineage>
        <taxon>Bacteria</taxon>
        <taxon>Pseudomonadati</taxon>
        <taxon>Pseudomonadota</taxon>
        <taxon>Betaproteobacteria</taxon>
        <taxon>Burkholderiales</taxon>
        <taxon>Burkholderiaceae</taxon>
        <taxon>Mycetohabitans</taxon>
    </lineage>
</organism>
<name>A0ABZ2PZN6_9BURK</name>
<dbReference type="Pfam" id="PF01068">
    <property type="entry name" value="DNA_ligase_A_M"/>
    <property type="match status" value="1"/>
</dbReference>
<feature type="domain" description="ATP-dependent DNA ligase family profile" evidence="22">
    <location>
        <begin position="341"/>
        <end position="433"/>
    </location>
</feature>
<keyword evidence="18" id="KW-0511">Multifunctional enzyme</keyword>
<evidence type="ECO:0000256" key="11">
    <source>
        <dbReference type="ARBA" id="ARBA00022839"/>
    </source>
</evidence>
<dbReference type="EMBL" id="CP062175">
    <property type="protein sequence ID" value="WXK37904.1"/>
    <property type="molecule type" value="Genomic_DNA"/>
</dbReference>
<proteinExistence type="predicted"/>
<keyword evidence="7" id="KW-0479">Metal-binding</keyword>
<keyword evidence="13" id="KW-0239">DNA-directed DNA polymerase</keyword>
<evidence type="ECO:0000256" key="8">
    <source>
        <dbReference type="ARBA" id="ARBA00022741"/>
    </source>
</evidence>
<comment type="cofactor">
    <cofactor evidence="1">
        <name>Mn(2+)</name>
        <dbReference type="ChEBI" id="CHEBI:29035"/>
    </cofactor>
</comment>
<evidence type="ECO:0000256" key="18">
    <source>
        <dbReference type="ARBA" id="ARBA00023268"/>
    </source>
</evidence>
<keyword evidence="12" id="KW-0067">ATP-binding</keyword>
<evidence type="ECO:0000256" key="14">
    <source>
        <dbReference type="ARBA" id="ARBA00023125"/>
    </source>
</evidence>
<dbReference type="Proteomes" id="UP001493153">
    <property type="component" value="Plasmid megaplasmid"/>
</dbReference>
<feature type="region of interest" description="Disordered" evidence="21">
    <location>
        <begin position="573"/>
        <end position="592"/>
    </location>
</feature>
<evidence type="ECO:0000256" key="13">
    <source>
        <dbReference type="ARBA" id="ARBA00022932"/>
    </source>
</evidence>
<keyword evidence="15" id="KW-0233">DNA recombination</keyword>
<dbReference type="PANTHER" id="PTHR42705">
    <property type="entry name" value="BIFUNCTIONAL NON-HOMOLOGOUS END JOINING PROTEIN LIGD"/>
    <property type="match status" value="1"/>
</dbReference>
<protein>
    <recommendedName>
        <fullName evidence="2">DNA ligase (ATP)</fullName>
        <ecNumber evidence="2">6.5.1.1</ecNumber>
    </recommendedName>
    <alternativeName>
        <fullName evidence="19">NHEJ DNA polymerase</fullName>
    </alternativeName>
</protein>
<keyword evidence="23" id="KW-0614">Plasmid</keyword>
<feature type="region of interest" description="Disordered" evidence="21">
    <location>
        <begin position="1"/>
        <end position="31"/>
    </location>
</feature>
<gene>
    <name evidence="23" type="primary">ligD</name>
    <name evidence="23" type="ORF">IHE29_00675</name>
</gene>
<evidence type="ECO:0000256" key="2">
    <source>
        <dbReference type="ARBA" id="ARBA00012727"/>
    </source>
</evidence>
<evidence type="ECO:0000256" key="6">
    <source>
        <dbReference type="ARBA" id="ARBA00022722"/>
    </source>
</evidence>
<dbReference type="NCBIfam" id="TIGR02779">
    <property type="entry name" value="NHEJ_ligase_lig"/>
    <property type="match status" value="1"/>
</dbReference>
<feature type="compositionally biased region" description="Basic and acidic residues" evidence="21">
    <location>
        <begin position="1"/>
        <end position="15"/>
    </location>
</feature>
<dbReference type="InterPro" id="IPR012309">
    <property type="entry name" value="DNA_ligase_ATP-dep_C"/>
</dbReference>
<dbReference type="Gene3D" id="2.40.50.140">
    <property type="entry name" value="Nucleic acid-binding proteins"/>
    <property type="match status" value="1"/>
</dbReference>
<keyword evidence="14" id="KW-0238">DNA-binding</keyword>
<evidence type="ECO:0000256" key="16">
    <source>
        <dbReference type="ARBA" id="ARBA00023204"/>
    </source>
</evidence>
<dbReference type="Pfam" id="PF21686">
    <property type="entry name" value="LigD_Prim-Pol"/>
    <property type="match status" value="1"/>
</dbReference>
<dbReference type="Gene3D" id="3.30.470.30">
    <property type="entry name" value="DNA ligase/mRNA capping enzyme"/>
    <property type="match status" value="1"/>
</dbReference>
<evidence type="ECO:0000256" key="17">
    <source>
        <dbReference type="ARBA" id="ARBA00023211"/>
    </source>
</evidence>
<dbReference type="CDD" id="cd04862">
    <property type="entry name" value="PaeLigD_Pol_like"/>
    <property type="match status" value="1"/>
</dbReference>
<dbReference type="Pfam" id="PF04679">
    <property type="entry name" value="DNA_ligase_A_C"/>
    <property type="match status" value="1"/>
</dbReference>
<keyword evidence="4" id="KW-0808">Transferase</keyword>
<keyword evidence="3 23" id="KW-0436">Ligase</keyword>